<reference evidence="1 2" key="1">
    <citation type="journal article" date="2015" name="Genome Announc.">
        <title>Complete Genome Sequence of 'Candidatus Liberibacter africanus,' a Bacterium Associated with Citrus Huanglongbing.</title>
        <authorList>
            <person name="Lin H."/>
            <person name="Pietersen G."/>
            <person name="Han C."/>
            <person name="Read D.A."/>
            <person name="Lou B."/>
            <person name="Gupta G."/>
            <person name="Civerolo E.L."/>
        </authorList>
    </citation>
    <scope>NUCLEOTIDE SEQUENCE [LARGE SCALE GENOMIC DNA]</scope>
    <source>
        <strain evidence="1 2">PTSAPSY</strain>
    </source>
</reference>
<name>A0A0G3I4K3_LIBAF</name>
<dbReference type="Proteomes" id="UP000035503">
    <property type="component" value="Chromosome"/>
</dbReference>
<dbReference type="RefSeq" id="WP_148407339.1">
    <property type="nucleotide sequence ID" value="NZ_CP004021.1"/>
</dbReference>
<dbReference type="PATRIC" id="fig|1277257.4.peg.591"/>
<proteinExistence type="predicted"/>
<gene>
    <name evidence="1" type="ORF">G293_02735</name>
</gene>
<organism evidence="1 2">
    <name type="scientific">Candidatus Liberibacter africanus PTSAPSY</name>
    <dbReference type="NCBI Taxonomy" id="1277257"/>
    <lineage>
        <taxon>Bacteria</taxon>
        <taxon>Pseudomonadati</taxon>
        <taxon>Pseudomonadota</taxon>
        <taxon>Alphaproteobacteria</taxon>
        <taxon>Hyphomicrobiales</taxon>
        <taxon>Rhizobiaceae</taxon>
        <taxon>Liberibacter</taxon>
    </lineage>
</organism>
<evidence type="ECO:0000313" key="2">
    <source>
        <dbReference type="Proteomes" id="UP000035503"/>
    </source>
</evidence>
<dbReference type="KEGG" id="lau:G293_02735"/>
<accession>A0A0G3I4K3</accession>
<keyword evidence="2" id="KW-1185">Reference proteome</keyword>
<evidence type="ECO:0000313" key="1">
    <source>
        <dbReference type="EMBL" id="AKK20175.1"/>
    </source>
</evidence>
<dbReference type="AlphaFoldDB" id="A0A0G3I4K3"/>
<sequence>MLQQITVTTAEPYFKKNYAKTSHKILPPLLKMRKFYLHEQGLDNIQEQEISKNVPILYYKNMEEFPLNKIKILKKTS</sequence>
<protein>
    <submittedName>
        <fullName evidence="1">Uncharacterized protein</fullName>
    </submittedName>
</protein>
<dbReference type="EMBL" id="CP004021">
    <property type="protein sequence ID" value="AKK20175.1"/>
    <property type="molecule type" value="Genomic_DNA"/>
</dbReference>